<evidence type="ECO:0000313" key="3">
    <source>
        <dbReference type="Proteomes" id="UP001156398"/>
    </source>
</evidence>
<keyword evidence="2" id="KW-0378">Hydrolase</keyword>
<dbReference type="Gene3D" id="3.40.710.10">
    <property type="entry name" value="DD-peptidase/beta-lactamase superfamily"/>
    <property type="match status" value="1"/>
</dbReference>
<dbReference type="PANTHER" id="PTHR43283">
    <property type="entry name" value="BETA-LACTAMASE-RELATED"/>
    <property type="match status" value="1"/>
</dbReference>
<dbReference type="RefSeq" id="WP_271325558.1">
    <property type="nucleotide sequence ID" value="NZ_JAAGKO020000007.1"/>
</dbReference>
<dbReference type="EC" id="3.1.1.103" evidence="2"/>
<name>A0ABT6VVK0_9ACTN</name>
<evidence type="ECO:0000259" key="1">
    <source>
        <dbReference type="Pfam" id="PF00144"/>
    </source>
</evidence>
<sequence length="410" mass="44504">MGDFGVEAEAGELGFDARRLERVDRRLRAYVDDGRLPGWLLSISRAGRVAHLSTYGSRDLESGAPVTDDTVWRWYSMSKPVTSVAAMMLYEEGALQLTDPVSDFIPPFADLRVYTGGSDLRPSTVPVAEPPTVWHLLTHTAGLTYGFMRAHPADAIHRARGFEWSRPAGFDLADCCEAWSGIPLLFQPGTGWNYSVATDVLGRVVEVASGVSLEEFFRTRIFEPLGMTEAAFHVPAERRDRLASLYLPGPDGTAVPGGELGKVGSRPPRTLSGGGGLLGTARDYHRFTQMLLGRGTYDGVRLMGSRTVDYMTRNHLPHGADLAAFGRPLFSETPFDGTGFGLGFFVVGDPVALRGIASVGEYGWGGAASTLFWVDPAEEITVSFFTQLLPSGTHPLRAQLRALVHQALVD</sequence>
<dbReference type="InterPro" id="IPR050789">
    <property type="entry name" value="Diverse_Enzym_Activities"/>
</dbReference>
<comment type="caution">
    <text evidence="2">The sequence shown here is derived from an EMBL/GenBank/DDBJ whole genome shotgun (WGS) entry which is preliminary data.</text>
</comment>
<accession>A0ABT6VVK0</accession>
<dbReference type="Pfam" id="PF00144">
    <property type="entry name" value="Beta-lactamase"/>
    <property type="match status" value="1"/>
</dbReference>
<keyword evidence="3" id="KW-1185">Reference proteome</keyword>
<proteinExistence type="predicted"/>
<evidence type="ECO:0000313" key="2">
    <source>
        <dbReference type="EMBL" id="MDI5962495.1"/>
    </source>
</evidence>
<dbReference type="InterPro" id="IPR012338">
    <property type="entry name" value="Beta-lactam/transpept-like"/>
</dbReference>
<organism evidence="2 3">
    <name type="scientific">Streptantibioticus silvisoli</name>
    <dbReference type="NCBI Taxonomy" id="2705255"/>
    <lineage>
        <taxon>Bacteria</taxon>
        <taxon>Bacillati</taxon>
        <taxon>Actinomycetota</taxon>
        <taxon>Actinomycetes</taxon>
        <taxon>Kitasatosporales</taxon>
        <taxon>Streptomycetaceae</taxon>
        <taxon>Streptantibioticus</taxon>
    </lineage>
</organism>
<protein>
    <submittedName>
        <fullName evidence="2">Serine hydrolase domain-containing protein</fullName>
        <ecNumber evidence="2">3.1.1.103</ecNumber>
    </submittedName>
</protein>
<feature type="domain" description="Beta-lactamase-related" evidence="1">
    <location>
        <begin position="23"/>
        <end position="405"/>
    </location>
</feature>
<gene>
    <name evidence="2" type="ORF">POF43_007165</name>
</gene>
<reference evidence="2 3" key="1">
    <citation type="submission" date="2023-05" db="EMBL/GenBank/DDBJ databases">
        <title>Streptantibioticus silvisoli sp. nov., acidotolerant actinomycetes 1 from pine litter.</title>
        <authorList>
            <person name="Swiecimska M."/>
            <person name="Golinska P."/>
            <person name="Sangal V."/>
            <person name="Wachnowicz B."/>
            <person name="Goodfellow M."/>
        </authorList>
    </citation>
    <scope>NUCLEOTIDE SEQUENCE [LARGE SCALE GENOMIC DNA]</scope>
    <source>
        <strain evidence="2 3">SL54</strain>
    </source>
</reference>
<dbReference type="InterPro" id="IPR001466">
    <property type="entry name" value="Beta-lactam-related"/>
</dbReference>
<dbReference type="PANTHER" id="PTHR43283:SF3">
    <property type="entry name" value="BETA-LACTAMASE FAMILY PROTEIN (AFU_ORTHOLOGUE AFUA_5G07500)"/>
    <property type="match status" value="1"/>
</dbReference>
<dbReference type="EMBL" id="JAAGKO020000007">
    <property type="protein sequence ID" value="MDI5962495.1"/>
    <property type="molecule type" value="Genomic_DNA"/>
</dbReference>
<dbReference type="GO" id="GO:0016787">
    <property type="term" value="F:hydrolase activity"/>
    <property type="evidence" value="ECO:0007669"/>
    <property type="project" value="UniProtKB-KW"/>
</dbReference>
<dbReference type="SUPFAM" id="SSF56601">
    <property type="entry name" value="beta-lactamase/transpeptidase-like"/>
    <property type="match status" value="1"/>
</dbReference>
<dbReference type="Proteomes" id="UP001156398">
    <property type="component" value="Unassembled WGS sequence"/>
</dbReference>